<dbReference type="Proteomes" id="UP000294933">
    <property type="component" value="Unassembled WGS sequence"/>
</dbReference>
<name>A0A4Y7QBK3_9AGAM</name>
<feature type="domain" description="AMP-binding enzyme C-terminal" evidence="2">
    <location>
        <begin position="537"/>
        <end position="623"/>
    </location>
</feature>
<accession>A0A4Y7QBK3</accession>
<keyword evidence="4" id="KW-1185">Reference proteome</keyword>
<dbReference type="AlphaFoldDB" id="A0A4Y7QBK3"/>
<dbReference type="PANTHER" id="PTHR43201:SF30">
    <property type="entry name" value="AMP-DEPENDENT SYNTHETASE_LIGASE DOMAIN-CONTAINING PROTEIN"/>
    <property type="match status" value="1"/>
</dbReference>
<reference evidence="3 4" key="1">
    <citation type="submission" date="2018-06" db="EMBL/GenBank/DDBJ databases">
        <title>A transcriptomic atlas of mushroom development highlights an independent origin of complex multicellularity.</title>
        <authorList>
            <consortium name="DOE Joint Genome Institute"/>
            <person name="Krizsan K."/>
            <person name="Almasi E."/>
            <person name="Merenyi Z."/>
            <person name="Sahu N."/>
            <person name="Viragh M."/>
            <person name="Koszo T."/>
            <person name="Mondo S."/>
            <person name="Kiss B."/>
            <person name="Balint B."/>
            <person name="Kues U."/>
            <person name="Barry K."/>
            <person name="Hegedus J.C."/>
            <person name="Henrissat B."/>
            <person name="Johnson J."/>
            <person name="Lipzen A."/>
            <person name="Ohm R."/>
            <person name="Nagy I."/>
            <person name="Pangilinan J."/>
            <person name="Yan J."/>
            <person name="Xiong Y."/>
            <person name="Grigoriev I.V."/>
            <person name="Hibbett D.S."/>
            <person name="Nagy L.G."/>
        </authorList>
    </citation>
    <scope>NUCLEOTIDE SEQUENCE [LARGE SCALE GENOMIC DNA]</scope>
    <source>
        <strain evidence="3 4">SZMC22713</strain>
    </source>
</reference>
<dbReference type="Gene3D" id="3.30.300.30">
    <property type="match status" value="1"/>
</dbReference>
<dbReference type="InterPro" id="IPR045851">
    <property type="entry name" value="AMP-bd_C_sf"/>
</dbReference>
<evidence type="ECO:0000313" key="4">
    <source>
        <dbReference type="Proteomes" id="UP000294933"/>
    </source>
</evidence>
<dbReference type="InterPro" id="IPR025110">
    <property type="entry name" value="AMP-bd_C"/>
</dbReference>
<dbReference type="Gene3D" id="3.40.50.12780">
    <property type="entry name" value="N-terminal domain of ligase-like"/>
    <property type="match status" value="1"/>
</dbReference>
<dbReference type="SUPFAM" id="SSF56801">
    <property type="entry name" value="Acetyl-CoA synthetase-like"/>
    <property type="match status" value="1"/>
</dbReference>
<dbReference type="PANTHER" id="PTHR43201">
    <property type="entry name" value="ACYL-COA SYNTHETASE"/>
    <property type="match status" value="1"/>
</dbReference>
<dbReference type="InterPro" id="IPR042099">
    <property type="entry name" value="ANL_N_sf"/>
</dbReference>
<dbReference type="OrthoDB" id="10253115at2759"/>
<dbReference type="InterPro" id="IPR020845">
    <property type="entry name" value="AMP-binding_CS"/>
</dbReference>
<dbReference type="EMBL" id="ML170166">
    <property type="protein sequence ID" value="TDL24641.1"/>
    <property type="molecule type" value="Genomic_DNA"/>
</dbReference>
<dbReference type="VEuPathDB" id="FungiDB:BD410DRAFT_719121"/>
<gene>
    <name evidence="3" type="ORF">BD410DRAFT_719121</name>
</gene>
<dbReference type="Pfam" id="PF13193">
    <property type="entry name" value="AMP-binding_C"/>
    <property type="match status" value="1"/>
</dbReference>
<dbReference type="STRING" id="50990.A0A4Y7QBK3"/>
<dbReference type="GO" id="GO:0031956">
    <property type="term" value="F:medium-chain fatty acid-CoA ligase activity"/>
    <property type="evidence" value="ECO:0007669"/>
    <property type="project" value="TreeGrafter"/>
</dbReference>
<sequence>MVLQTVTKRLLEVPRRVSTSLILQLTRNILTQSIVQGPTSPPLVSSTLPAYFEQDLLPKHSTRPALICKKERPRAHGGPTPRNLGRADCLAWDFGEFHDHIEALARGLIGLGVKKGDRVGVVMGNNSAYASLQWACASIGAILVTINPAYRISELITTLNTVGVSTLFLVPRIRTSSYLESLSVEAPSLKSSHPGNISAEELPHLRHLVIVDNTSDHNEFLKTTQEVKCAVDFREILVWREDGREKRTRSEILQSLDKDDVINLQFTSGTTGLPKAVSLTHHNLLNNALSIGRCMRLTPQDMLCNVPPLFHCIPSIRLVLGNLAAWSHASCIVYASEIFDPAAIVDAVTQERCTALHGVPTHFLGVLAEVDKRKCDGHQLDFRRLRTGIAAGSPIPIELMRTLISKLNLVDLTNAYGMTETSPVSFQTTPDDPIIKRTDTVGKVQPHVKARLIDADGDVVPIGTPGEICVSGYLVQKGYWGDDEQTASVMKRHADDPSTVWMHTGDVGIMDEEGYVKVVSRMKDIVIRGGENLFPVQIENRLTFHPAISEAAVIAVPDPKYGEVVGAWIVRQNSADAAISPLTREDVRVWVAEGMNPQNAPAWVWFVGEDGAQPELPKTASGKVMKHVLRAWAKELATAGVGRTVKL</sequence>
<dbReference type="GO" id="GO:0006631">
    <property type="term" value="P:fatty acid metabolic process"/>
    <property type="evidence" value="ECO:0007669"/>
    <property type="project" value="TreeGrafter"/>
</dbReference>
<proteinExistence type="predicted"/>
<dbReference type="PROSITE" id="PS00455">
    <property type="entry name" value="AMP_BINDING"/>
    <property type="match status" value="1"/>
</dbReference>
<evidence type="ECO:0000313" key="3">
    <source>
        <dbReference type="EMBL" id="TDL24641.1"/>
    </source>
</evidence>
<organism evidence="3 4">
    <name type="scientific">Rickenella mellea</name>
    <dbReference type="NCBI Taxonomy" id="50990"/>
    <lineage>
        <taxon>Eukaryota</taxon>
        <taxon>Fungi</taxon>
        <taxon>Dikarya</taxon>
        <taxon>Basidiomycota</taxon>
        <taxon>Agaricomycotina</taxon>
        <taxon>Agaricomycetes</taxon>
        <taxon>Hymenochaetales</taxon>
        <taxon>Rickenellaceae</taxon>
        <taxon>Rickenella</taxon>
    </lineage>
</organism>
<dbReference type="InterPro" id="IPR000873">
    <property type="entry name" value="AMP-dep_synth/lig_dom"/>
</dbReference>
<dbReference type="Pfam" id="PF00501">
    <property type="entry name" value="AMP-binding"/>
    <property type="match status" value="1"/>
</dbReference>
<protein>
    <submittedName>
        <fullName evidence="3">Acetyl-CoA synthetase-like protein</fullName>
    </submittedName>
</protein>
<feature type="domain" description="AMP-dependent synthetase/ligase" evidence="1">
    <location>
        <begin position="92"/>
        <end position="480"/>
    </location>
</feature>
<evidence type="ECO:0000259" key="1">
    <source>
        <dbReference type="Pfam" id="PF00501"/>
    </source>
</evidence>
<evidence type="ECO:0000259" key="2">
    <source>
        <dbReference type="Pfam" id="PF13193"/>
    </source>
</evidence>